<evidence type="ECO:0000256" key="2">
    <source>
        <dbReference type="PIRNR" id="PIRNR001365"/>
    </source>
</evidence>
<name>A0A8K0JE39_9TREE</name>
<dbReference type="AlphaFoldDB" id="A0A8K0JE39"/>
<feature type="active site" description="Schiff-base intermediate with substrate" evidence="3">
    <location>
        <position position="192"/>
    </location>
</feature>
<dbReference type="PANTHER" id="PTHR12128">
    <property type="entry name" value="DIHYDRODIPICOLINATE SYNTHASE"/>
    <property type="match status" value="1"/>
</dbReference>
<dbReference type="EMBL" id="JABELV010000269">
    <property type="protein sequence ID" value="KAG7527539.1"/>
    <property type="molecule type" value="Genomic_DNA"/>
</dbReference>
<dbReference type="SMART" id="SM01130">
    <property type="entry name" value="DHDPS"/>
    <property type="match status" value="1"/>
</dbReference>
<dbReference type="PIRSF" id="PIRSF001365">
    <property type="entry name" value="DHDPS"/>
    <property type="match status" value="1"/>
</dbReference>
<evidence type="ECO:0000313" key="7">
    <source>
        <dbReference type="Proteomes" id="UP000812966"/>
    </source>
</evidence>
<sequence>MPSTTTTTTQTNGTNGHSAPTRPFNDGVYTPLITAMTEDEEVDLEAVKKQVVRLADAGMGIVLLGTNGEASHLLDSERASIIRASREALDSSNHPDVPLLVGTSGGSAKHTIKLAKEAKEAGADYSIVICPGYFAFAMGGNKGAVRDFFWEVLEGSELPVMIYNFPGAASGIDLDSDLLIELSEHPNCFGAKLTCGNVGKGSRLAAHTQSKAYLAKHDRFQVLPGFSDIMWPGMNVGMTGSITGTGNLIPKTMVKLYETGLEAIRTGDPAKRAEAVDLHNRVAAADWLIVKAGISGTKLALDHYVEKGLGGVPRKPLPRSTEATQKLVDELKGAWEFEQTL</sequence>
<dbReference type="GO" id="GO:0008840">
    <property type="term" value="F:4-hydroxy-tetrahydrodipicolinate synthase activity"/>
    <property type="evidence" value="ECO:0007669"/>
    <property type="project" value="TreeGrafter"/>
</dbReference>
<feature type="binding site" evidence="4">
    <location>
        <position position="242"/>
    </location>
    <ligand>
        <name>pyruvate</name>
        <dbReference type="ChEBI" id="CHEBI:15361"/>
    </ligand>
</feature>
<feature type="active site" description="Proton donor/acceptor" evidence="3">
    <location>
        <position position="163"/>
    </location>
</feature>
<dbReference type="SUPFAM" id="SSF51569">
    <property type="entry name" value="Aldolase"/>
    <property type="match status" value="1"/>
</dbReference>
<accession>A0A8K0JE39</accession>
<dbReference type="InterPro" id="IPR002220">
    <property type="entry name" value="DapA-like"/>
</dbReference>
<protein>
    <recommendedName>
        <fullName evidence="8">Dihydrodipicolinate synthase</fullName>
    </recommendedName>
</protein>
<evidence type="ECO:0008006" key="8">
    <source>
        <dbReference type="Google" id="ProtNLM"/>
    </source>
</evidence>
<reference evidence="6" key="1">
    <citation type="submission" date="2020-04" db="EMBL/GenBank/DDBJ databases">
        <title>Analysis of mating type loci in Filobasidium floriforme.</title>
        <authorList>
            <person name="Nowrousian M."/>
        </authorList>
    </citation>
    <scope>NUCLEOTIDE SEQUENCE</scope>
    <source>
        <strain evidence="6">CBS 6242</strain>
    </source>
</reference>
<evidence type="ECO:0000256" key="3">
    <source>
        <dbReference type="PIRSR" id="PIRSR001365-1"/>
    </source>
</evidence>
<feature type="compositionally biased region" description="Low complexity" evidence="5">
    <location>
        <begin position="1"/>
        <end position="16"/>
    </location>
</feature>
<comment type="similarity">
    <text evidence="2">Belongs to the DapA family.</text>
</comment>
<keyword evidence="1 2" id="KW-0456">Lyase</keyword>
<evidence type="ECO:0000256" key="1">
    <source>
        <dbReference type="ARBA" id="ARBA00023239"/>
    </source>
</evidence>
<organism evidence="6 7">
    <name type="scientific">Filobasidium floriforme</name>
    <dbReference type="NCBI Taxonomy" id="5210"/>
    <lineage>
        <taxon>Eukaryota</taxon>
        <taxon>Fungi</taxon>
        <taxon>Dikarya</taxon>
        <taxon>Basidiomycota</taxon>
        <taxon>Agaricomycotina</taxon>
        <taxon>Tremellomycetes</taxon>
        <taxon>Filobasidiales</taxon>
        <taxon>Filobasidiaceae</taxon>
        <taxon>Filobasidium</taxon>
    </lineage>
</organism>
<feature type="region of interest" description="Disordered" evidence="5">
    <location>
        <begin position="1"/>
        <end position="26"/>
    </location>
</feature>
<gene>
    <name evidence="6" type="ORF">FFLO_06833</name>
</gene>
<dbReference type="Pfam" id="PF00701">
    <property type="entry name" value="DHDPS"/>
    <property type="match status" value="1"/>
</dbReference>
<dbReference type="CDD" id="cd00408">
    <property type="entry name" value="DHDPS-like"/>
    <property type="match status" value="1"/>
</dbReference>
<dbReference type="Gene3D" id="3.20.20.70">
    <property type="entry name" value="Aldolase class I"/>
    <property type="match status" value="1"/>
</dbReference>
<dbReference type="Proteomes" id="UP000812966">
    <property type="component" value="Unassembled WGS sequence"/>
</dbReference>
<evidence type="ECO:0000256" key="5">
    <source>
        <dbReference type="SAM" id="MobiDB-lite"/>
    </source>
</evidence>
<dbReference type="PRINTS" id="PR00146">
    <property type="entry name" value="DHPICSNTHASE"/>
</dbReference>
<evidence type="ECO:0000256" key="4">
    <source>
        <dbReference type="PIRSR" id="PIRSR001365-2"/>
    </source>
</evidence>
<dbReference type="PANTHER" id="PTHR12128:SF66">
    <property type="entry name" value="4-HYDROXY-2-OXOGLUTARATE ALDOLASE, MITOCHONDRIAL"/>
    <property type="match status" value="1"/>
</dbReference>
<evidence type="ECO:0000313" key="6">
    <source>
        <dbReference type="EMBL" id="KAG7527539.1"/>
    </source>
</evidence>
<comment type="caution">
    <text evidence="6">The sequence shown here is derived from an EMBL/GenBank/DDBJ whole genome shotgun (WGS) entry which is preliminary data.</text>
</comment>
<proteinExistence type="inferred from homology"/>
<keyword evidence="7" id="KW-1185">Reference proteome</keyword>
<dbReference type="InterPro" id="IPR013785">
    <property type="entry name" value="Aldolase_TIM"/>
</dbReference>